<evidence type="ECO:0000256" key="1">
    <source>
        <dbReference type="ARBA" id="ARBA00022729"/>
    </source>
</evidence>
<name>A0A511XIH2_9PROT</name>
<keyword evidence="1" id="KW-0732">Signal</keyword>
<dbReference type="AlphaFoldDB" id="A0A511XIH2"/>
<dbReference type="GO" id="GO:0019867">
    <property type="term" value="C:outer membrane"/>
    <property type="evidence" value="ECO:0007669"/>
    <property type="project" value="InterPro"/>
</dbReference>
<dbReference type="Proteomes" id="UP000321746">
    <property type="component" value="Unassembled WGS sequence"/>
</dbReference>
<sequence length="1008" mass="101089">MSGNDTLTVDSAGALATGDEKAVTLSDPSAISITTAAGSTISGDDDGIHASSTTDGSGTISIVNDGTIHSTGGQSIDLDDVSASGVTTTITNGATGQLISDNADGIRPGNNATVINNGLISASGATGESHDGIDFQQYSGTVINKSGGVITGERHGITSSTNVDVTNEAGGTIIGRNGSGVGSDGTGTVVNYGTIIGSYDGSGPGDGDGVDIDGDFSVTNYGTISAQGAAGYDKTGQLNVSEGVALTGSGTLTNEASGVITSTQVGVTLCCNAGTQSFINYGSVYGADVGFRSTQSTVTLTNYGQISSDRFGIDNIANSGLASVLLIDNYGSISGAADALFLENGTTTVLTVHPGSEINGAISLTGSLTVDADTAYTLSGALSGTGDFTKTGNGTLVLAGDASGYSGAVTVSAGALESTASGFGSGAITDNASLVLAQKQDGTLTNTVSGTGSLLKTGSGDLTLTAENTYSGDTTVEAGTLTVSGSVAQSAVSVENGATLTGTGTTGATSVQAGGTLNTAVSGVGTQFHVNGNLGLQSGSDYVAAVGTSGNASQTVVSGALNIGQSTLIADSAAGAVLTKDSQYTLITAAGGISGAFSSFQSNLINPYYFLSPTLAYSTDSVSLLMARNSRSYASAAVTRNEYGVGSALDTMSGSSVINAIEGLDERGARHAYNALSGEIHASARTNLIQDAFYIRNAALDRLQTADCVSGVSYSTVKTSDLAGHSTAGCDNRGAALWGTAYGAWGRNGGGGNAGATHHATGGFIIGADTMAFETWRIGGLVSYGHTSFDTGAVNSSGHSDDVSVGGYAGTHWGHIHFKLGAFYSWDMLSAVRTAAIAGYRDRLSSSYPGGTAQSFGDLSYRFHVGKTAEVEPFANVAYVNVHTNHYRENGGAAALEGRAMDTGTTYSTFGVRGGASFRLGGITLTPNASLGYRHTYGLVTPTTHEAFRSGSSDFEAAGALLARDAAVLNAGMSTRLTDRVDVGLSYIGQYGRNYTDSGLRGKVTLKF</sequence>
<dbReference type="EMBL" id="BJYG01000008">
    <property type="protein sequence ID" value="GEN62747.1"/>
    <property type="molecule type" value="Genomic_DNA"/>
</dbReference>
<dbReference type="InterPro" id="IPR005546">
    <property type="entry name" value="Autotransporte_beta"/>
</dbReference>
<protein>
    <recommendedName>
        <fullName evidence="3">Autotransporter domain-containing protein</fullName>
    </recommendedName>
</protein>
<dbReference type="SUPFAM" id="SSF103515">
    <property type="entry name" value="Autotransporter"/>
    <property type="match status" value="1"/>
</dbReference>
<dbReference type="InterPro" id="IPR006315">
    <property type="entry name" value="OM_autotransptr_brl_dom"/>
</dbReference>
<dbReference type="InterPro" id="IPR013425">
    <property type="entry name" value="Autotrns_rpt"/>
</dbReference>
<dbReference type="Pfam" id="PF12951">
    <property type="entry name" value="PATR"/>
    <property type="match status" value="2"/>
</dbReference>
<dbReference type="NCBIfam" id="TIGR02601">
    <property type="entry name" value="autotrns_rpt"/>
    <property type="match status" value="2"/>
</dbReference>
<keyword evidence="5" id="KW-1185">Reference proteome</keyword>
<dbReference type="Gene3D" id="2.40.128.130">
    <property type="entry name" value="Autotransporter beta-domain"/>
    <property type="match status" value="1"/>
</dbReference>
<dbReference type="NCBIfam" id="TIGR01414">
    <property type="entry name" value="autotrans_barl"/>
    <property type="match status" value="1"/>
</dbReference>
<evidence type="ECO:0000256" key="2">
    <source>
        <dbReference type="SAM" id="MobiDB-lite"/>
    </source>
</evidence>
<feature type="domain" description="Autotransporter" evidence="3">
    <location>
        <begin position="730"/>
        <end position="1008"/>
    </location>
</feature>
<dbReference type="SMART" id="SM00869">
    <property type="entry name" value="Autotransporter"/>
    <property type="match status" value="1"/>
</dbReference>
<evidence type="ECO:0000313" key="4">
    <source>
        <dbReference type="EMBL" id="GEN62747.1"/>
    </source>
</evidence>
<feature type="region of interest" description="Disordered" evidence="2">
    <location>
        <begin position="37"/>
        <end position="58"/>
    </location>
</feature>
<gene>
    <name evidence="4" type="ORF">AOE01nite_09710</name>
</gene>
<dbReference type="PROSITE" id="PS51208">
    <property type="entry name" value="AUTOTRANSPORTER"/>
    <property type="match status" value="1"/>
</dbReference>
<accession>A0A511XIH2</accession>
<comment type="caution">
    <text evidence="4">The sequence shown here is derived from an EMBL/GenBank/DDBJ whole genome shotgun (WGS) entry which is preliminary data.</text>
</comment>
<evidence type="ECO:0000313" key="5">
    <source>
        <dbReference type="Proteomes" id="UP000321746"/>
    </source>
</evidence>
<organism evidence="4 5">
    <name type="scientific">Acetobacter oeni</name>
    <dbReference type="NCBI Taxonomy" id="304077"/>
    <lineage>
        <taxon>Bacteria</taxon>
        <taxon>Pseudomonadati</taxon>
        <taxon>Pseudomonadota</taxon>
        <taxon>Alphaproteobacteria</taxon>
        <taxon>Acetobacterales</taxon>
        <taxon>Acetobacteraceae</taxon>
        <taxon>Acetobacter</taxon>
    </lineage>
</organism>
<evidence type="ECO:0000259" key="3">
    <source>
        <dbReference type="PROSITE" id="PS51208"/>
    </source>
</evidence>
<dbReference type="Pfam" id="PF03797">
    <property type="entry name" value="Autotransporter"/>
    <property type="match status" value="1"/>
</dbReference>
<dbReference type="SUPFAM" id="SSF51126">
    <property type="entry name" value="Pectin lyase-like"/>
    <property type="match status" value="1"/>
</dbReference>
<dbReference type="InterPro" id="IPR036709">
    <property type="entry name" value="Autotransporte_beta_dom_sf"/>
</dbReference>
<dbReference type="InterPro" id="IPR011050">
    <property type="entry name" value="Pectin_lyase_fold/virulence"/>
</dbReference>
<reference evidence="4 5" key="1">
    <citation type="submission" date="2019-07" db="EMBL/GenBank/DDBJ databases">
        <title>Whole genome shotgun sequence of Acetobacter oeni NBRC 105207.</title>
        <authorList>
            <person name="Hosoyama A."/>
            <person name="Uohara A."/>
            <person name="Ohji S."/>
            <person name="Ichikawa N."/>
        </authorList>
    </citation>
    <scope>NUCLEOTIDE SEQUENCE [LARGE SCALE GENOMIC DNA]</scope>
    <source>
        <strain evidence="4 5">NBRC 105207</strain>
    </source>
</reference>
<proteinExistence type="predicted"/>